<feature type="domain" description="PTS EIIA type-2" evidence="6">
    <location>
        <begin position="501"/>
        <end position="640"/>
    </location>
</feature>
<evidence type="ECO:0000256" key="2">
    <source>
        <dbReference type="ARBA" id="ARBA00022737"/>
    </source>
</evidence>
<dbReference type="PANTHER" id="PTHR30185:SF12">
    <property type="entry name" value="TRANSCRIPTIONAL REGULATOR MANR"/>
    <property type="match status" value="1"/>
</dbReference>
<feature type="domain" description="PTS EIIB type-2" evidence="7">
    <location>
        <begin position="401"/>
        <end position="491"/>
    </location>
</feature>
<dbReference type="CDD" id="cd00211">
    <property type="entry name" value="PTS_IIA_fru"/>
    <property type="match status" value="1"/>
</dbReference>
<dbReference type="PROSITE" id="PS51094">
    <property type="entry name" value="PTS_EIIA_TYPE_2"/>
    <property type="match status" value="1"/>
</dbReference>
<evidence type="ECO:0000256" key="1">
    <source>
        <dbReference type="ARBA" id="ARBA00022679"/>
    </source>
</evidence>
<feature type="domain" description="PRD" evidence="8">
    <location>
        <begin position="179"/>
        <end position="284"/>
    </location>
</feature>
<dbReference type="Pfam" id="PF08279">
    <property type="entry name" value="HTH_11"/>
    <property type="match status" value="1"/>
</dbReference>
<evidence type="ECO:0000259" key="7">
    <source>
        <dbReference type="PROSITE" id="PS51099"/>
    </source>
</evidence>
<accession>A0A9Q4B4L4</accession>
<dbReference type="InterPro" id="IPR002178">
    <property type="entry name" value="PTS_EIIA_type-2_dom"/>
</dbReference>
<protein>
    <submittedName>
        <fullName evidence="9">Transcription antiterminator</fullName>
    </submittedName>
</protein>
<dbReference type="PROSITE" id="PS51372">
    <property type="entry name" value="PRD_2"/>
    <property type="match status" value="2"/>
</dbReference>
<sequence length="642" mass="73393">MNHRQNELLKLLLMKEQKTIQIKELAKQVGCAEKTVRNDLDRLASYLQEHFKASLIRKPGLGIDIQISQNERLKLLNTLLLNEPKRQDERVLEMTYDVLTSEKAKTLQEWADRYYVSKAVIKSDLITITSWLQKFHLNLVSKQRLGHVVEGAELHKRNALARLPELIPNTSQSNVILDLFMPYEITLVRKALEDIQRSSSLRFADGVLENLEVHTLIMIKRIRQQATVFVQESEKSAVYQYKEYGYAQAFFRQLESAFRLRFPEEELVYFTWHLISSKRLDDDLANSLHFNDDVSNTVLALIKKMSQLTLTQFEDDEILANGLALHMHSVINRIKFGFPITNPLLQQIKQMYPYMFNMVILTFEELKTTHELDIPEHEAAYIVLHFQAAIERMAGKRDAKKRVLIVCHMGVGMSHLLEAKLAQSYDGIDVVACVGQADMPEYLKQHEVDFIISTVPIDIPLVDHIVISPLFNQQDKQALNQFIEQLNKAPEDVAGHHVIIRSTAEDLVFFNVTKDHRYQVVEMLATALFNKGYVQRDFIHNAVNRERKSATGVGGGIAIPHGDPAFIRTSALAIAIIKKPMAWGNEDVSLVFMLALAKENQQTHRTIIANIASLSEAPLVVHKLTAANDFDMFTSILEQHKS</sequence>
<evidence type="ECO:0000313" key="9">
    <source>
        <dbReference type="EMBL" id="MCR6098229.1"/>
    </source>
</evidence>
<dbReference type="SUPFAM" id="SSF63520">
    <property type="entry name" value="PTS-regulatory domain, PRD"/>
    <property type="match status" value="2"/>
</dbReference>
<dbReference type="InterPro" id="IPR036388">
    <property type="entry name" value="WH-like_DNA-bd_sf"/>
</dbReference>
<dbReference type="InterPro" id="IPR036634">
    <property type="entry name" value="PRD_sf"/>
</dbReference>
<dbReference type="CDD" id="cd05568">
    <property type="entry name" value="PTS_IIB_bgl_like"/>
    <property type="match status" value="1"/>
</dbReference>
<feature type="domain" description="PRD" evidence="8">
    <location>
        <begin position="289"/>
        <end position="396"/>
    </location>
</feature>
<dbReference type="Proteomes" id="UP001057753">
    <property type="component" value="Unassembled WGS sequence"/>
</dbReference>
<dbReference type="InterPro" id="IPR050661">
    <property type="entry name" value="BglG_antiterminators"/>
</dbReference>
<dbReference type="InterPro" id="IPR011608">
    <property type="entry name" value="PRD"/>
</dbReference>
<dbReference type="Gene3D" id="1.10.1790.10">
    <property type="entry name" value="PRD domain"/>
    <property type="match status" value="2"/>
</dbReference>
<dbReference type="Pfam" id="PF05043">
    <property type="entry name" value="Mga"/>
    <property type="match status" value="1"/>
</dbReference>
<dbReference type="InterPro" id="IPR007737">
    <property type="entry name" value="Mga_HTH"/>
</dbReference>
<keyword evidence="1" id="KW-0808">Transferase</keyword>
<dbReference type="SUPFAM" id="SSF55804">
    <property type="entry name" value="Phoshotransferase/anion transport protein"/>
    <property type="match status" value="1"/>
</dbReference>
<evidence type="ECO:0000259" key="6">
    <source>
        <dbReference type="PROSITE" id="PS51094"/>
    </source>
</evidence>
<dbReference type="GO" id="GO:0006355">
    <property type="term" value="P:regulation of DNA-templated transcription"/>
    <property type="evidence" value="ECO:0007669"/>
    <property type="project" value="InterPro"/>
</dbReference>
<dbReference type="Gene3D" id="1.10.10.10">
    <property type="entry name" value="Winged helix-like DNA-binding domain superfamily/Winged helix DNA-binding domain"/>
    <property type="match status" value="2"/>
</dbReference>
<keyword evidence="3" id="KW-0805">Transcription regulation</keyword>
<dbReference type="InterPro" id="IPR013196">
    <property type="entry name" value="HTH_11"/>
</dbReference>
<dbReference type="Gene3D" id="3.40.930.10">
    <property type="entry name" value="Mannitol-specific EII, Chain A"/>
    <property type="match status" value="1"/>
</dbReference>
<dbReference type="SUPFAM" id="SSF52794">
    <property type="entry name" value="PTS system IIB component-like"/>
    <property type="match status" value="1"/>
</dbReference>
<dbReference type="Pfam" id="PF00874">
    <property type="entry name" value="PRD"/>
    <property type="match status" value="2"/>
</dbReference>
<evidence type="ECO:0000256" key="3">
    <source>
        <dbReference type="ARBA" id="ARBA00023015"/>
    </source>
</evidence>
<dbReference type="GO" id="GO:0008982">
    <property type="term" value="F:protein-N(PI)-phosphohistidine-sugar phosphotransferase activity"/>
    <property type="evidence" value="ECO:0007669"/>
    <property type="project" value="InterPro"/>
</dbReference>
<gene>
    <name evidence="9" type="ORF">HXA33_16975</name>
</gene>
<keyword evidence="4" id="KW-0010">Activator</keyword>
<organism evidence="9 10">
    <name type="scientific">Salipaludibacillus agaradhaerens</name>
    <name type="common">Bacillus agaradhaerens</name>
    <dbReference type="NCBI Taxonomy" id="76935"/>
    <lineage>
        <taxon>Bacteria</taxon>
        <taxon>Bacillati</taxon>
        <taxon>Bacillota</taxon>
        <taxon>Bacilli</taxon>
        <taxon>Bacillales</taxon>
        <taxon>Bacillaceae</taxon>
    </lineage>
</organism>
<keyword evidence="5" id="KW-0804">Transcription</keyword>
<evidence type="ECO:0000259" key="8">
    <source>
        <dbReference type="PROSITE" id="PS51372"/>
    </source>
</evidence>
<dbReference type="PROSITE" id="PS51099">
    <property type="entry name" value="PTS_EIIB_TYPE_2"/>
    <property type="match status" value="1"/>
</dbReference>
<reference evidence="9" key="1">
    <citation type="submission" date="2020-06" db="EMBL/GenBank/DDBJ databases">
        <title>Insight into the genomes of haloalkaliphilic bacilli from Kenyan soda lakes.</title>
        <authorList>
            <person name="Mwirichia R."/>
            <person name="Villamizar G.C."/>
            <person name="Poehlein A."/>
            <person name="Mugweru J."/>
            <person name="Kipnyargis A."/>
            <person name="Kiplimo D."/>
            <person name="Orwa P."/>
            <person name="Daniel R."/>
        </authorList>
    </citation>
    <scope>NUCLEOTIDE SEQUENCE</scope>
    <source>
        <strain evidence="9">B1096_S55</strain>
    </source>
</reference>
<evidence type="ECO:0000313" key="10">
    <source>
        <dbReference type="Proteomes" id="UP001057753"/>
    </source>
</evidence>
<dbReference type="RefSeq" id="WP_257822593.1">
    <property type="nucleotide sequence ID" value="NZ_JABXYM010000001.1"/>
</dbReference>
<dbReference type="InterPro" id="IPR016152">
    <property type="entry name" value="PTrfase/Anion_transptr"/>
</dbReference>
<dbReference type="Gene3D" id="3.40.50.2300">
    <property type="match status" value="1"/>
</dbReference>
<evidence type="ECO:0000256" key="5">
    <source>
        <dbReference type="ARBA" id="ARBA00023163"/>
    </source>
</evidence>
<evidence type="ECO:0000256" key="4">
    <source>
        <dbReference type="ARBA" id="ARBA00023159"/>
    </source>
</evidence>
<dbReference type="GO" id="GO:0009401">
    <property type="term" value="P:phosphoenolpyruvate-dependent sugar phosphotransferase system"/>
    <property type="evidence" value="ECO:0007669"/>
    <property type="project" value="InterPro"/>
</dbReference>
<keyword evidence="2" id="KW-0677">Repeat</keyword>
<dbReference type="PROSITE" id="PS00372">
    <property type="entry name" value="PTS_EIIA_TYPE_2_HIS"/>
    <property type="match status" value="1"/>
</dbReference>
<proteinExistence type="predicted"/>
<dbReference type="AlphaFoldDB" id="A0A9Q4B4L4"/>
<dbReference type="EMBL" id="JABXYM010000001">
    <property type="protein sequence ID" value="MCR6098229.1"/>
    <property type="molecule type" value="Genomic_DNA"/>
</dbReference>
<dbReference type="InterPro" id="IPR036095">
    <property type="entry name" value="PTS_EIIB-like_sf"/>
</dbReference>
<dbReference type="Pfam" id="PF00359">
    <property type="entry name" value="PTS_EIIA_2"/>
    <property type="match status" value="1"/>
</dbReference>
<name>A0A9Q4B4L4_SALAG</name>
<dbReference type="PANTHER" id="PTHR30185">
    <property type="entry name" value="CRYPTIC BETA-GLUCOSIDE BGL OPERON ANTITERMINATOR"/>
    <property type="match status" value="1"/>
</dbReference>
<keyword evidence="10" id="KW-1185">Reference proteome</keyword>
<comment type="caution">
    <text evidence="9">The sequence shown here is derived from an EMBL/GenBank/DDBJ whole genome shotgun (WGS) entry which is preliminary data.</text>
</comment>
<dbReference type="InterPro" id="IPR013011">
    <property type="entry name" value="PTS_EIIB_2"/>
</dbReference>